<proteinExistence type="predicted"/>
<dbReference type="PANTHER" id="PTHR42080">
    <property type="entry name" value="SRR1 DOMAIN-CONTAINING PROTEIN"/>
    <property type="match status" value="1"/>
</dbReference>
<feature type="compositionally biased region" description="Gly residues" evidence="1">
    <location>
        <begin position="417"/>
        <end position="427"/>
    </location>
</feature>
<keyword evidence="2" id="KW-0472">Membrane</keyword>
<dbReference type="Proteomes" id="UP001362999">
    <property type="component" value="Unassembled WGS sequence"/>
</dbReference>
<organism evidence="3 4">
    <name type="scientific">Favolaschia claudopus</name>
    <dbReference type="NCBI Taxonomy" id="2862362"/>
    <lineage>
        <taxon>Eukaryota</taxon>
        <taxon>Fungi</taxon>
        <taxon>Dikarya</taxon>
        <taxon>Basidiomycota</taxon>
        <taxon>Agaricomycotina</taxon>
        <taxon>Agaricomycetes</taxon>
        <taxon>Agaricomycetidae</taxon>
        <taxon>Agaricales</taxon>
        <taxon>Marasmiineae</taxon>
        <taxon>Mycenaceae</taxon>
        <taxon>Favolaschia</taxon>
    </lineage>
</organism>
<dbReference type="EMBL" id="JAWWNJ010000014">
    <property type="protein sequence ID" value="KAK7040983.1"/>
    <property type="molecule type" value="Genomic_DNA"/>
</dbReference>
<keyword evidence="2" id="KW-0812">Transmembrane</keyword>
<feature type="transmembrane region" description="Helical" evidence="2">
    <location>
        <begin position="631"/>
        <end position="649"/>
    </location>
</feature>
<keyword evidence="2" id="KW-1133">Transmembrane helix</keyword>
<accession>A0AAW0CQI5</accession>
<keyword evidence="4" id="KW-1185">Reference proteome</keyword>
<evidence type="ECO:0000256" key="1">
    <source>
        <dbReference type="SAM" id="MobiDB-lite"/>
    </source>
</evidence>
<reference evidence="3 4" key="1">
    <citation type="journal article" date="2024" name="J Genomics">
        <title>Draft genome sequencing and assembly of Favolaschia claudopus CIRM-BRFM 2984 isolated from oak limbs.</title>
        <authorList>
            <person name="Navarro D."/>
            <person name="Drula E."/>
            <person name="Chaduli D."/>
            <person name="Cazenave R."/>
            <person name="Ahrendt S."/>
            <person name="Wang J."/>
            <person name="Lipzen A."/>
            <person name="Daum C."/>
            <person name="Barry K."/>
            <person name="Grigoriev I.V."/>
            <person name="Favel A."/>
            <person name="Rosso M.N."/>
            <person name="Martin F."/>
        </authorList>
    </citation>
    <scope>NUCLEOTIDE SEQUENCE [LARGE SCALE GENOMIC DNA]</scope>
    <source>
        <strain evidence="3 4">CIRM-BRFM 2984</strain>
    </source>
</reference>
<gene>
    <name evidence="3" type="ORF">R3P38DRAFT_2768402</name>
</gene>
<comment type="caution">
    <text evidence="3">The sequence shown here is derived from an EMBL/GenBank/DDBJ whole genome shotgun (WGS) entry which is preliminary data.</text>
</comment>
<evidence type="ECO:0000256" key="2">
    <source>
        <dbReference type="SAM" id="Phobius"/>
    </source>
</evidence>
<protein>
    <submittedName>
        <fullName evidence="3">Uncharacterized protein</fullName>
    </submittedName>
</protein>
<feature type="region of interest" description="Disordered" evidence="1">
    <location>
        <begin position="459"/>
        <end position="479"/>
    </location>
</feature>
<dbReference type="PANTHER" id="PTHR42080:SF3">
    <property type="entry name" value="SRR1-LIKE DOMAIN-CONTAINING PROTEIN"/>
    <property type="match status" value="1"/>
</dbReference>
<evidence type="ECO:0000313" key="4">
    <source>
        <dbReference type="Proteomes" id="UP001362999"/>
    </source>
</evidence>
<name>A0AAW0CQI5_9AGAR</name>
<sequence length="805" mass="88633">MKFLYRGPSTGMVWDDFTLILPGHRSQTRNPTKIFVCPKKGQKNEHFSESFAPRLPAPPSWTIAEEHNGGDWSSTASAWSKEALFNRPDLHAIIKQLDSIEFNETTSQTVTIAARRTTVCPPAKGLISNHSDPPYLHYHSLQTIKVEGRFADGERVVFIPYQLAQNYVARDMLTGAPFQSWKSLEFGQAHARLERELEASSQDSQFSQMIIRRIVAFACGTPSFVSEESDPDFALRSVRQHALIIAIKNMLESREKSMTGSCKIRRIVAFACGTPSFVSEESDPDFALRSVRQHALIIAIKNMLESREKSRIETGGFMAPFFRVAYNSGKDLYRSPRLSIFHSTKNIGLFQGSYKTWARVSDPDFILQFRGRVQTDPSAAGEKFASDLLSGSAYAVKRVAETFCAGGAVTASKSAGCGAGGQRGGGTRRYERSCRGSVGGAPGKDSALPFRRSVRACRRNRRRDAEGRGGSGGGEGVCVSGETRAAAAGRRWKWWWEGENDAWRRGLERNSGLRRVGVKAGEAGEWEGASAGGDVGVGDHLGGVGDGMVGAHGKAGERESRGSSCGLLRVVGANCLGFPLDKASDVFSSPCGGLNVWRIGRSKPFDICNLFCERRILVLGSRFPRLRLPRLGWVVLSGCCPLVSSRLVWRRRKNYRKLQQNYSVLQGFYGSLLTTTTTGATVLLMEVDKELLNAYGISVIADPKGFLRVTSESIVVSVSPNIPIRQIVADISRPAVIIWDRVEGTRESATAKWTDPESERVVQAMRDDYNEMAFTSQDSLSICRSFHPAAIYLRKTIDGLEFDAD</sequence>
<dbReference type="AlphaFoldDB" id="A0AAW0CQI5"/>
<feature type="region of interest" description="Disordered" evidence="1">
    <location>
        <begin position="416"/>
        <end position="447"/>
    </location>
</feature>
<evidence type="ECO:0000313" key="3">
    <source>
        <dbReference type="EMBL" id="KAK7040983.1"/>
    </source>
</evidence>